<accession>A0ABS4H479</accession>
<dbReference type="GO" id="GO:0008662">
    <property type="term" value="F:1-phosphofructokinase activity"/>
    <property type="evidence" value="ECO:0007669"/>
    <property type="project" value="UniProtKB-EC"/>
</dbReference>
<comment type="function">
    <text evidence="8">Catalyzes the ATP-dependent phosphorylation of fructose-l-phosphate to fructose-l,6-bisphosphate.</text>
</comment>
<evidence type="ECO:0000256" key="6">
    <source>
        <dbReference type="ARBA" id="ARBA00047745"/>
    </source>
</evidence>
<organism evidence="10 11">
    <name type="scientific">Paenibacillus sediminis</name>
    <dbReference type="NCBI Taxonomy" id="664909"/>
    <lineage>
        <taxon>Bacteria</taxon>
        <taxon>Bacillati</taxon>
        <taxon>Bacillota</taxon>
        <taxon>Bacilli</taxon>
        <taxon>Bacillales</taxon>
        <taxon>Paenibacillaceae</taxon>
        <taxon>Paenibacillus</taxon>
    </lineage>
</organism>
<dbReference type="CDD" id="cd01164">
    <property type="entry name" value="FruK_PfkB_like"/>
    <property type="match status" value="1"/>
</dbReference>
<dbReference type="Proteomes" id="UP001519273">
    <property type="component" value="Unassembled WGS sequence"/>
</dbReference>
<dbReference type="InterPro" id="IPR002173">
    <property type="entry name" value="Carboh/pur_kinase_PfkB_CS"/>
</dbReference>
<evidence type="ECO:0000259" key="9">
    <source>
        <dbReference type="Pfam" id="PF00294"/>
    </source>
</evidence>
<comment type="caution">
    <text evidence="10">The sequence shown here is derived from an EMBL/GenBank/DDBJ whole genome shotgun (WGS) entry which is preliminary data.</text>
</comment>
<dbReference type="EMBL" id="JAGGKP010000005">
    <property type="protein sequence ID" value="MBP1937339.1"/>
    <property type="molecule type" value="Genomic_DNA"/>
</dbReference>
<dbReference type="InterPro" id="IPR029056">
    <property type="entry name" value="Ribokinase-like"/>
</dbReference>
<sequence>MNESVITVTLNPALDKTITLETLQVGGLNRVQEIRIDPGGKGINVAKVLRRFGENVIATGFNGGYQGKQLLNHLDELMINHSFIPVEGETRINLKIVDNHNRMTTEVNERGFEIADNDVVQFLNQMDTLLDEASVLVVGGSLPLGASPDIYRDLIHKAKSKNVKTILDADGEALLSGLKAVPFAIKPNIYELEQLFNMKLETDTDIIHAAQKLLDQGVKWVIVSMGGDGSIFISDKEIIRARPFPIVPKSTVGAGDSMVAAIASCLVHGRSLHDTARWATAAGTLTAAEPGTEVCRLPKVIANLQNVKIETVEQK</sequence>
<evidence type="ECO:0000256" key="3">
    <source>
        <dbReference type="ARBA" id="ARBA00022741"/>
    </source>
</evidence>
<dbReference type="InterPro" id="IPR017583">
    <property type="entry name" value="Tagatose/fructose_Pkinase"/>
</dbReference>
<evidence type="ECO:0000256" key="8">
    <source>
        <dbReference type="RuleBase" id="RU369061"/>
    </source>
</evidence>
<evidence type="ECO:0000256" key="5">
    <source>
        <dbReference type="ARBA" id="ARBA00022840"/>
    </source>
</evidence>
<dbReference type="RefSeq" id="WP_209849585.1">
    <property type="nucleotide sequence ID" value="NZ_CBCRVE010000005.1"/>
</dbReference>
<dbReference type="InterPro" id="IPR022463">
    <property type="entry name" value="1-PFruKinase"/>
</dbReference>
<protein>
    <recommendedName>
        <fullName evidence="7">Tagatose-6-phosphate kinase</fullName>
        <ecNumber evidence="7">2.7.1.144</ecNumber>
    </recommendedName>
</protein>
<keyword evidence="11" id="KW-1185">Reference proteome</keyword>
<comment type="catalytic activity">
    <reaction evidence="7">
        <text>D-tagatofuranose 6-phosphate + ATP = D-tagatofuranose 1,6-bisphosphate + ADP + H(+)</text>
        <dbReference type="Rhea" id="RHEA:12420"/>
        <dbReference type="ChEBI" id="CHEBI:15378"/>
        <dbReference type="ChEBI" id="CHEBI:30616"/>
        <dbReference type="ChEBI" id="CHEBI:58694"/>
        <dbReference type="ChEBI" id="CHEBI:58695"/>
        <dbReference type="ChEBI" id="CHEBI:456216"/>
        <dbReference type="EC" id="2.7.1.144"/>
    </reaction>
</comment>
<dbReference type="NCBIfam" id="TIGR03828">
    <property type="entry name" value="pfkB"/>
    <property type="match status" value="1"/>
</dbReference>
<proteinExistence type="inferred from homology"/>
<keyword evidence="5 7" id="KW-0067">ATP-binding</keyword>
<evidence type="ECO:0000256" key="2">
    <source>
        <dbReference type="ARBA" id="ARBA00022679"/>
    </source>
</evidence>
<gene>
    <name evidence="10" type="ORF">J2Z20_002234</name>
</gene>
<feature type="domain" description="Carbohydrate kinase PfkB" evidence="9">
    <location>
        <begin position="10"/>
        <end position="298"/>
    </location>
</feature>
<keyword evidence="3 7" id="KW-0547">Nucleotide-binding</keyword>
<dbReference type="PROSITE" id="PS00583">
    <property type="entry name" value="PFKB_KINASES_1"/>
    <property type="match status" value="1"/>
</dbReference>
<evidence type="ECO:0000313" key="11">
    <source>
        <dbReference type="Proteomes" id="UP001519273"/>
    </source>
</evidence>
<comment type="catalytic activity">
    <reaction evidence="6 8">
        <text>beta-D-fructose 1-phosphate + ATP = beta-D-fructose 1,6-bisphosphate + ADP + H(+)</text>
        <dbReference type="Rhea" id="RHEA:14213"/>
        <dbReference type="ChEBI" id="CHEBI:15378"/>
        <dbReference type="ChEBI" id="CHEBI:30616"/>
        <dbReference type="ChEBI" id="CHEBI:32966"/>
        <dbReference type="ChEBI" id="CHEBI:138881"/>
        <dbReference type="ChEBI" id="CHEBI:456216"/>
        <dbReference type="EC" id="2.7.1.56"/>
    </reaction>
</comment>
<dbReference type="Gene3D" id="3.40.1190.20">
    <property type="match status" value="1"/>
</dbReference>
<comment type="pathway">
    <text evidence="7">Carbohydrate metabolism; D-tagatose 6-phosphate degradation; D-glyceraldehyde 3-phosphate and glycerone phosphate from D-tagatose 6-phosphate: step 1/2.</text>
</comment>
<dbReference type="Pfam" id="PF00294">
    <property type="entry name" value="PfkB"/>
    <property type="match status" value="1"/>
</dbReference>
<keyword evidence="7" id="KW-0423">Lactose metabolism</keyword>
<evidence type="ECO:0000313" key="10">
    <source>
        <dbReference type="EMBL" id="MBP1937339.1"/>
    </source>
</evidence>
<keyword evidence="4 8" id="KW-0418">Kinase</keyword>
<evidence type="ECO:0000256" key="4">
    <source>
        <dbReference type="ARBA" id="ARBA00022777"/>
    </source>
</evidence>
<reference evidence="10 11" key="1">
    <citation type="submission" date="2021-03" db="EMBL/GenBank/DDBJ databases">
        <title>Genomic Encyclopedia of Type Strains, Phase IV (KMG-IV): sequencing the most valuable type-strain genomes for metagenomic binning, comparative biology and taxonomic classification.</title>
        <authorList>
            <person name="Goeker M."/>
        </authorList>
    </citation>
    <scope>NUCLEOTIDE SEQUENCE [LARGE SCALE GENOMIC DNA]</scope>
    <source>
        <strain evidence="10 11">DSM 23491</strain>
    </source>
</reference>
<name>A0ABS4H479_9BACL</name>
<dbReference type="PROSITE" id="PS00584">
    <property type="entry name" value="PFKB_KINASES_2"/>
    <property type="match status" value="1"/>
</dbReference>
<keyword evidence="2 7" id="KW-0808">Transferase</keyword>
<dbReference type="PIRSF" id="PIRSF000535">
    <property type="entry name" value="1PFK/6PFK/LacC"/>
    <property type="match status" value="1"/>
</dbReference>
<dbReference type="PANTHER" id="PTHR46566:SF2">
    <property type="entry name" value="ATP-DEPENDENT 6-PHOSPHOFRUCTOKINASE ISOZYME 2"/>
    <property type="match status" value="1"/>
</dbReference>
<dbReference type="EC" id="2.7.1.144" evidence="7"/>
<dbReference type="PANTHER" id="PTHR46566">
    <property type="entry name" value="1-PHOSPHOFRUCTOKINASE-RELATED"/>
    <property type="match status" value="1"/>
</dbReference>
<dbReference type="SUPFAM" id="SSF53613">
    <property type="entry name" value="Ribokinase-like"/>
    <property type="match status" value="1"/>
</dbReference>
<comment type="similarity">
    <text evidence="1">Belongs to the carbohydrate kinase pfkB family.</text>
</comment>
<dbReference type="NCBIfam" id="TIGR03168">
    <property type="entry name" value="1-PFK"/>
    <property type="match status" value="1"/>
</dbReference>
<evidence type="ECO:0000256" key="7">
    <source>
        <dbReference type="PIRNR" id="PIRNR000535"/>
    </source>
</evidence>
<evidence type="ECO:0000256" key="1">
    <source>
        <dbReference type="ARBA" id="ARBA00005380"/>
    </source>
</evidence>
<dbReference type="InterPro" id="IPR011611">
    <property type="entry name" value="PfkB_dom"/>
</dbReference>
<comment type="similarity">
    <text evidence="7">Belongs to the carbohydrate kinase PfkB family. LacC subfamily.</text>
</comment>